<dbReference type="Pfam" id="PF17820">
    <property type="entry name" value="PDZ_6"/>
    <property type="match status" value="1"/>
</dbReference>
<dbReference type="InterPro" id="IPR017673">
    <property type="entry name" value="CHP03279_fam"/>
</dbReference>
<dbReference type="InterPro" id="IPR036034">
    <property type="entry name" value="PDZ_sf"/>
</dbReference>
<protein>
    <submittedName>
        <fullName evidence="2">Possible Fe-S oxidoreductase</fullName>
    </submittedName>
</protein>
<dbReference type="SUPFAM" id="SSF50156">
    <property type="entry name" value="PDZ domain-like"/>
    <property type="match status" value="1"/>
</dbReference>
<evidence type="ECO:0000313" key="2">
    <source>
        <dbReference type="EMBL" id="ABM76977.1"/>
    </source>
</evidence>
<proteinExistence type="predicted"/>
<dbReference type="RefSeq" id="WP_011824905.1">
    <property type="nucleotide sequence ID" value="NC_008820.1"/>
</dbReference>
<dbReference type="NCBIfam" id="TIGR03279">
    <property type="entry name" value="cyano_FeS_chp"/>
    <property type="match status" value="1"/>
</dbReference>
<dbReference type="InterPro" id="IPR001478">
    <property type="entry name" value="PDZ"/>
</dbReference>
<dbReference type="InterPro" id="IPR058240">
    <property type="entry name" value="rSAM_sf"/>
</dbReference>
<dbReference type="InterPro" id="IPR045375">
    <property type="entry name" value="Put_radical_SAM-like_N"/>
</dbReference>
<name>A2C667_PROM3</name>
<dbReference type="InterPro" id="IPR041489">
    <property type="entry name" value="PDZ_6"/>
</dbReference>
<dbReference type="Pfam" id="PF04459">
    <property type="entry name" value="DUF512"/>
    <property type="match status" value="1"/>
</dbReference>
<gene>
    <name evidence="2" type="ordered locus">P9303_02221</name>
</gene>
<reference evidence="2 3" key="1">
    <citation type="journal article" date="2007" name="PLoS Genet.">
        <title>Patterns and implications of gene gain and loss in the evolution of Prochlorococcus.</title>
        <authorList>
            <person name="Kettler G.C."/>
            <person name="Martiny A.C."/>
            <person name="Huang K."/>
            <person name="Zucker J."/>
            <person name="Coleman M.L."/>
            <person name="Rodrigue S."/>
            <person name="Chen F."/>
            <person name="Lapidus A."/>
            <person name="Ferriera S."/>
            <person name="Johnson J."/>
            <person name="Steglich C."/>
            <person name="Church G.M."/>
            <person name="Richardson P."/>
            <person name="Chisholm S.W."/>
        </authorList>
    </citation>
    <scope>NUCLEOTIDE SEQUENCE [LARGE SCALE GENOMIC DNA]</scope>
    <source>
        <strain evidence="2 3">MIT 9303</strain>
    </source>
</reference>
<dbReference type="Pfam" id="PF19238">
    <property type="entry name" value="Radical_SAM_2"/>
    <property type="match status" value="1"/>
</dbReference>
<dbReference type="Gene3D" id="2.30.42.10">
    <property type="match status" value="1"/>
</dbReference>
<feature type="domain" description="PDZ" evidence="1">
    <location>
        <begin position="5"/>
        <end position="79"/>
    </location>
</feature>
<dbReference type="SUPFAM" id="SSF102114">
    <property type="entry name" value="Radical SAM enzymes"/>
    <property type="match status" value="1"/>
</dbReference>
<dbReference type="HOGENOM" id="CLU_037396_0_0_3"/>
<dbReference type="EMBL" id="CP000554">
    <property type="protein sequence ID" value="ABM76977.1"/>
    <property type="molecule type" value="Genomic_DNA"/>
</dbReference>
<evidence type="ECO:0000313" key="3">
    <source>
        <dbReference type="Proteomes" id="UP000002274"/>
    </source>
</evidence>
<sequence length="465" mass="51378">MWNEPSAGVAVSALDPESAAGQPRPAVVASVEQGSIGEQLGFEPGDQLLSVNGVRPRDLIDYRYLIVEEELHLEVRDATGAFHQVDLEKDSDDGLGLAFTEALFDGLRQCNNHCPFCFIDQQPLGRRNSLYLKDDDYRLSFLYGSYLTLTNLKEADWQRIEAQRLSPLFVSVHATEPSLRAQLLKNPRAGLLLEQLEWFTERDLQVHAQVVVCPGLNDGLALDRTLRELADFGTGDWPAVLSVAVVPVGLTRFRPAEDGLLPVGSACARRVISQVELLQDQFQAVMGTRFAWLSDEWYLIAGEPLPPRSTYEDLPQQENGVGSIRSFLEDLDQATVILPKRLRQPRRCSWVVGRLVEQALGPACERLNAVEGLAVELYGLPSPYWGQDQVVTGLLTGHDLLEGLKALDLGDQLLLPSVMLRQGELVFLDDMTLEQLSEALQISIRIVHGAADIVAAAMGDGQEIH</sequence>
<dbReference type="KEGG" id="pmf:P9303_02221"/>
<evidence type="ECO:0000259" key="1">
    <source>
        <dbReference type="SMART" id="SM00228"/>
    </source>
</evidence>
<dbReference type="AlphaFoldDB" id="A2C667"/>
<accession>A2C667</accession>
<organism evidence="2 3">
    <name type="scientific">Prochlorococcus marinus (strain MIT 9303)</name>
    <dbReference type="NCBI Taxonomy" id="59922"/>
    <lineage>
        <taxon>Bacteria</taxon>
        <taxon>Bacillati</taxon>
        <taxon>Cyanobacteriota</taxon>
        <taxon>Cyanophyceae</taxon>
        <taxon>Synechococcales</taxon>
        <taxon>Prochlorococcaceae</taxon>
        <taxon>Prochlorococcus</taxon>
    </lineage>
</organism>
<dbReference type="STRING" id="59922.P9303_02221"/>
<dbReference type="InterPro" id="IPR007549">
    <property type="entry name" value="DUF512"/>
</dbReference>
<dbReference type="Proteomes" id="UP000002274">
    <property type="component" value="Chromosome"/>
</dbReference>
<dbReference type="BioCyc" id="PMAR59922:G1G80-214-MONOMER"/>
<dbReference type="SMART" id="SM00228">
    <property type="entry name" value="PDZ"/>
    <property type="match status" value="1"/>
</dbReference>